<evidence type="ECO:0000313" key="6">
    <source>
        <dbReference type="Proteomes" id="UP000636709"/>
    </source>
</evidence>
<comment type="similarity">
    <text evidence="1">Belongs to the NAD(P)-dependent epimerase/dehydratase family.</text>
</comment>
<dbReference type="Gene3D" id="3.40.50.720">
    <property type="entry name" value="NAD(P)-binding Rossmann-like Domain"/>
    <property type="match status" value="1"/>
</dbReference>
<dbReference type="SUPFAM" id="SSF51735">
    <property type="entry name" value="NAD(P)-binding Rossmann-fold domains"/>
    <property type="match status" value="1"/>
</dbReference>
<evidence type="ECO:0000256" key="1">
    <source>
        <dbReference type="ARBA" id="ARBA00007637"/>
    </source>
</evidence>
<dbReference type="AlphaFoldDB" id="A0A835AEQ3"/>
<dbReference type="PANTHER" id="PTHR43574">
    <property type="entry name" value="EPIMERASE-RELATED"/>
    <property type="match status" value="1"/>
</dbReference>
<keyword evidence="2" id="KW-0520">NAD</keyword>
<proteinExistence type="inferred from homology"/>
<keyword evidence="6" id="KW-1185">Reference proteome</keyword>
<evidence type="ECO:0000256" key="2">
    <source>
        <dbReference type="ARBA" id="ARBA00023027"/>
    </source>
</evidence>
<evidence type="ECO:0000313" key="5">
    <source>
        <dbReference type="EMBL" id="KAF8660571.1"/>
    </source>
</evidence>
<dbReference type="GO" id="GO:0016853">
    <property type="term" value="F:isomerase activity"/>
    <property type="evidence" value="ECO:0007669"/>
    <property type="project" value="UniProtKB-KW"/>
</dbReference>
<organism evidence="5 6">
    <name type="scientific">Digitaria exilis</name>
    <dbReference type="NCBI Taxonomy" id="1010633"/>
    <lineage>
        <taxon>Eukaryota</taxon>
        <taxon>Viridiplantae</taxon>
        <taxon>Streptophyta</taxon>
        <taxon>Embryophyta</taxon>
        <taxon>Tracheophyta</taxon>
        <taxon>Spermatophyta</taxon>
        <taxon>Magnoliopsida</taxon>
        <taxon>Liliopsida</taxon>
        <taxon>Poales</taxon>
        <taxon>Poaceae</taxon>
        <taxon>PACMAD clade</taxon>
        <taxon>Panicoideae</taxon>
        <taxon>Panicodae</taxon>
        <taxon>Paniceae</taxon>
        <taxon>Anthephorinae</taxon>
        <taxon>Digitaria</taxon>
    </lineage>
</organism>
<reference evidence="5" key="1">
    <citation type="submission" date="2020-07" db="EMBL/GenBank/DDBJ databases">
        <title>Genome sequence and genetic diversity analysis of an under-domesticated orphan crop, white fonio (Digitaria exilis).</title>
        <authorList>
            <person name="Bennetzen J.L."/>
            <person name="Chen S."/>
            <person name="Ma X."/>
            <person name="Wang X."/>
            <person name="Yssel A.E.J."/>
            <person name="Chaluvadi S.R."/>
            <person name="Johnson M."/>
            <person name="Gangashetty P."/>
            <person name="Hamidou F."/>
            <person name="Sanogo M.D."/>
            <person name="Zwaenepoel A."/>
            <person name="Wallace J."/>
            <person name="Van De Peer Y."/>
            <person name="Van Deynze A."/>
        </authorList>
    </citation>
    <scope>NUCLEOTIDE SEQUENCE</scope>
    <source>
        <tissue evidence="5">Leaves</tissue>
    </source>
</reference>
<dbReference type="EMBL" id="JACEFO010002437">
    <property type="protein sequence ID" value="KAF8660571.1"/>
    <property type="molecule type" value="Genomic_DNA"/>
</dbReference>
<name>A0A835AEQ3_9POAL</name>
<dbReference type="Proteomes" id="UP000636709">
    <property type="component" value="Unassembled WGS sequence"/>
</dbReference>
<gene>
    <name evidence="5" type="ORF">HU200_057595</name>
</gene>
<dbReference type="InterPro" id="IPR036291">
    <property type="entry name" value="NAD(P)-bd_dom_sf"/>
</dbReference>
<feature type="compositionally biased region" description="Low complexity" evidence="4">
    <location>
        <begin position="63"/>
        <end position="75"/>
    </location>
</feature>
<feature type="region of interest" description="Disordered" evidence="4">
    <location>
        <begin position="1"/>
        <end position="77"/>
    </location>
</feature>
<evidence type="ECO:0000256" key="3">
    <source>
        <dbReference type="ARBA" id="ARBA00023235"/>
    </source>
</evidence>
<evidence type="ECO:0000256" key="4">
    <source>
        <dbReference type="SAM" id="MobiDB-lite"/>
    </source>
</evidence>
<comment type="caution">
    <text evidence="5">The sequence shown here is derived from an EMBL/GenBank/DDBJ whole genome shotgun (WGS) entry which is preliminary data.</text>
</comment>
<feature type="compositionally biased region" description="Low complexity" evidence="4">
    <location>
        <begin position="18"/>
        <end position="45"/>
    </location>
</feature>
<protein>
    <submittedName>
        <fullName evidence="5">Uncharacterized protein</fullName>
    </submittedName>
</protein>
<sequence>MGGAARLPLPQPRPPQPQSHQSTPLPYLHYATAPSAAASSTRLAPRPAPSPRCRASRPRRRAAMSASADSSSSATVVGVSDATGVNALSLETARHSDLLIVGPGVLGRIVAEMWKQEHPGSTVYGQTATTDHHSELTELGIIPSLKGSIPGQQFPYVIFCAPPYRSEDYAGDLRVAASNWNGEGSFLFTSSTAVYDCSDNGFCSEDSPCVPIGQSPRTDVLLKAENVVLEEGGCVLRLVGLYKSDRGPHVYWLSKGTLDARPDHILNLIHYEDAASLAIAIMKKRLRSRIFVGCDNEPLSRQEIMDRVNRSGKFETEFQGFTGTDGPLGKRMENSKTRAEIGWQPKYPSFTEFLGLSNL</sequence>
<keyword evidence="3" id="KW-0413">Isomerase</keyword>
<dbReference type="OrthoDB" id="674948at2759"/>
<accession>A0A835AEQ3</accession>